<reference evidence="13 14" key="1">
    <citation type="submission" date="2016-08" db="EMBL/GenBank/DDBJ databases">
        <authorList>
            <person name="Seilhamer J.J."/>
        </authorList>
    </citation>
    <scope>NUCLEOTIDE SEQUENCE [LARGE SCALE GENOMIC DNA]</scope>
    <source>
        <strain evidence="13 14">PH27A</strain>
    </source>
</reference>
<evidence type="ECO:0000256" key="4">
    <source>
        <dbReference type="ARBA" id="ARBA00022801"/>
    </source>
</evidence>
<comment type="catalytic activity">
    <reaction evidence="11">
        <text>ATP + H2O = ADP + phosphate + H(+)</text>
        <dbReference type="Rhea" id="RHEA:13065"/>
        <dbReference type="ChEBI" id="CHEBI:15377"/>
        <dbReference type="ChEBI" id="CHEBI:15378"/>
        <dbReference type="ChEBI" id="CHEBI:30616"/>
        <dbReference type="ChEBI" id="CHEBI:43474"/>
        <dbReference type="ChEBI" id="CHEBI:456216"/>
        <dbReference type="EC" id="5.6.2.3"/>
    </reaction>
</comment>
<proteinExistence type="inferred from homology"/>
<feature type="binding site" evidence="11">
    <location>
        <position position="223"/>
    </location>
    <ligand>
        <name>[4Fe-4S] cluster</name>
        <dbReference type="ChEBI" id="CHEBI:49883"/>
    </ligand>
</feature>
<dbReference type="InterPro" id="IPR039000">
    <property type="entry name" value="DinG_proteobact"/>
</dbReference>
<evidence type="ECO:0000256" key="3">
    <source>
        <dbReference type="ARBA" id="ARBA00022741"/>
    </source>
</evidence>
<feature type="domain" description="Helicase ATP-binding" evidence="12">
    <location>
        <begin position="19"/>
        <end position="325"/>
    </location>
</feature>
<comment type="caution">
    <text evidence="13">The sequence shown here is derived from an EMBL/GenBank/DDBJ whole genome shotgun (WGS) entry which is preliminary data.</text>
</comment>
<dbReference type="GO" id="GO:0006281">
    <property type="term" value="P:DNA repair"/>
    <property type="evidence" value="ECO:0007669"/>
    <property type="project" value="TreeGrafter"/>
</dbReference>
<dbReference type="GO" id="GO:0005524">
    <property type="term" value="F:ATP binding"/>
    <property type="evidence" value="ECO:0007669"/>
    <property type="project" value="UniProtKB-UniRule"/>
</dbReference>
<comment type="similarity">
    <text evidence="11">Belongs to the helicase family. DinG subfamily. Type 1 sub-subfamily.</text>
</comment>
<keyword evidence="9 11" id="KW-0238">DNA-binding</keyword>
<dbReference type="STRING" id="197479.BFW38_08875"/>
<dbReference type="InterPro" id="IPR010614">
    <property type="entry name" value="RAD3-like_helicase_DEAD"/>
</dbReference>
<evidence type="ECO:0000256" key="11">
    <source>
        <dbReference type="HAMAP-Rule" id="MF_02205"/>
    </source>
</evidence>
<evidence type="ECO:0000256" key="5">
    <source>
        <dbReference type="ARBA" id="ARBA00022806"/>
    </source>
</evidence>
<dbReference type="InterPro" id="IPR027417">
    <property type="entry name" value="P-loop_NTPase"/>
</dbReference>
<feature type="binding site" evidence="11">
    <location>
        <position position="211"/>
    </location>
    <ligand>
        <name>[4Fe-4S] cluster</name>
        <dbReference type="ChEBI" id="CHEBI:49883"/>
    </ligand>
</feature>
<keyword evidence="1 11" id="KW-0004">4Fe-4S</keyword>
<dbReference type="GO" id="GO:0043139">
    <property type="term" value="F:5'-3' DNA helicase activity"/>
    <property type="evidence" value="ECO:0007669"/>
    <property type="project" value="UniProtKB-UniRule"/>
</dbReference>
<dbReference type="RefSeq" id="WP_068998056.1">
    <property type="nucleotide sequence ID" value="NZ_MDTQ01000001.1"/>
</dbReference>
<dbReference type="GO" id="GO:0003677">
    <property type="term" value="F:DNA binding"/>
    <property type="evidence" value="ECO:0007669"/>
    <property type="project" value="UniProtKB-UniRule"/>
</dbReference>
<comment type="function">
    <text evidence="11">DNA-dependent ATPase and 5'-3' DNA helicase. Unwinds D-loops, R-loops, forked DNA and G-quadruplex DNA.</text>
</comment>
<dbReference type="GO" id="GO:0046872">
    <property type="term" value="F:metal ion binding"/>
    <property type="evidence" value="ECO:0007669"/>
    <property type="project" value="UniProtKB-KW"/>
</dbReference>
<keyword evidence="14" id="KW-1185">Reference proteome</keyword>
<dbReference type="NCBIfam" id="NF008729">
    <property type="entry name" value="PRK11747.1"/>
    <property type="match status" value="1"/>
</dbReference>
<dbReference type="OrthoDB" id="9805194at2"/>
<dbReference type="FunFam" id="3.40.50.300:FF:000437">
    <property type="entry name" value="ATP-dependent DNA helicase DinG"/>
    <property type="match status" value="1"/>
</dbReference>
<dbReference type="EC" id="5.6.2.3" evidence="11"/>
<accession>A0A1E2V9E7</accession>
<evidence type="ECO:0000256" key="8">
    <source>
        <dbReference type="ARBA" id="ARBA00023014"/>
    </source>
</evidence>
<dbReference type="GO" id="GO:0051539">
    <property type="term" value="F:4 iron, 4 sulfur cluster binding"/>
    <property type="evidence" value="ECO:0007669"/>
    <property type="project" value="UniProtKB-UniRule"/>
</dbReference>
<evidence type="ECO:0000313" key="13">
    <source>
        <dbReference type="EMBL" id="ODC03640.1"/>
    </source>
</evidence>
<name>A0A1E2V9E7_9GAMM</name>
<dbReference type="GO" id="GO:0009432">
    <property type="term" value="P:SOS response"/>
    <property type="evidence" value="ECO:0007669"/>
    <property type="project" value="TreeGrafter"/>
</dbReference>
<organism evidence="13 14">
    <name type="scientific">Terasakiispira papahanaumokuakeensis</name>
    <dbReference type="NCBI Taxonomy" id="197479"/>
    <lineage>
        <taxon>Bacteria</taxon>
        <taxon>Pseudomonadati</taxon>
        <taxon>Pseudomonadota</taxon>
        <taxon>Gammaproteobacteria</taxon>
        <taxon>Oceanospirillales</taxon>
        <taxon>Terasakiispira</taxon>
    </lineage>
</organism>
<keyword evidence="5 11" id="KW-0347">Helicase</keyword>
<keyword evidence="4 11" id="KW-0378">Hydrolase</keyword>
<dbReference type="Gene3D" id="3.40.50.300">
    <property type="entry name" value="P-loop containing nucleotide triphosphate hydrolases"/>
    <property type="match status" value="2"/>
</dbReference>
<evidence type="ECO:0000256" key="1">
    <source>
        <dbReference type="ARBA" id="ARBA00022485"/>
    </source>
</evidence>
<dbReference type="EMBL" id="MDTQ01000001">
    <property type="protein sequence ID" value="ODC03640.1"/>
    <property type="molecule type" value="Genomic_DNA"/>
</dbReference>
<evidence type="ECO:0000256" key="6">
    <source>
        <dbReference type="ARBA" id="ARBA00022840"/>
    </source>
</evidence>
<dbReference type="Proteomes" id="UP000094291">
    <property type="component" value="Unassembled WGS sequence"/>
</dbReference>
<dbReference type="InterPro" id="IPR006555">
    <property type="entry name" value="ATP-dep_Helicase_C"/>
</dbReference>
<evidence type="ECO:0000313" key="14">
    <source>
        <dbReference type="Proteomes" id="UP000094291"/>
    </source>
</evidence>
<dbReference type="InterPro" id="IPR045028">
    <property type="entry name" value="DinG/Rad3-like"/>
</dbReference>
<dbReference type="SMART" id="SM00491">
    <property type="entry name" value="HELICc2"/>
    <property type="match status" value="1"/>
</dbReference>
<dbReference type="PROSITE" id="PS51193">
    <property type="entry name" value="HELICASE_ATP_BIND_2"/>
    <property type="match status" value="1"/>
</dbReference>
<keyword evidence="8 11" id="KW-0411">Iron-sulfur</keyword>
<evidence type="ECO:0000256" key="10">
    <source>
        <dbReference type="ARBA" id="ARBA00023235"/>
    </source>
</evidence>
<dbReference type="Pfam" id="PF13307">
    <property type="entry name" value="Helicase_C_2"/>
    <property type="match status" value="1"/>
</dbReference>
<keyword evidence="3 11" id="KW-0547">Nucleotide-binding</keyword>
<evidence type="ECO:0000256" key="7">
    <source>
        <dbReference type="ARBA" id="ARBA00023004"/>
    </source>
</evidence>
<comment type="cofactor">
    <cofactor evidence="11">
        <name>[4Fe-4S] cluster</name>
        <dbReference type="ChEBI" id="CHEBI:49883"/>
    </cofactor>
    <text evidence="11">Binds 1 [4Fe-4S] cluster.</text>
</comment>
<dbReference type="SUPFAM" id="SSF52540">
    <property type="entry name" value="P-loop containing nucleoside triphosphate hydrolases"/>
    <property type="match status" value="1"/>
</dbReference>
<dbReference type="Pfam" id="PF06733">
    <property type="entry name" value="DEAD_2"/>
    <property type="match status" value="1"/>
</dbReference>
<dbReference type="GO" id="GO:0033677">
    <property type="term" value="F:DNA/RNA helicase activity"/>
    <property type="evidence" value="ECO:0007669"/>
    <property type="project" value="TreeGrafter"/>
</dbReference>
<dbReference type="InterPro" id="IPR014013">
    <property type="entry name" value="Helic_SF1/SF2_ATP-bd_DinG/Rad3"/>
</dbReference>
<dbReference type="HAMAP" id="MF_02205">
    <property type="entry name" value="DinG_proteobact"/>
    <property type="match status" value="1"/>
</dbReference>
<gene>
    <name evidence="11" type="primary">dinG</name>
    <name evidence="13" type="ORF">BFW38_08875</name>
</gene>
<keyword evidence="2 11" id="KW-0479">Metal-binding</keyword>
<keyword evidence="6 11" id="KW-0067">ATP-binding</keyword>
<sequence>MSAQGLDEGLRQSIQKAYSRFLKGRELKPRAGQKLMIAEIARLLGNIRQDDEGRRLGQDHILVIEAGTGTGKTLGYLLAALPIAIARGKRLVISTATVALQEQLLQRDLPDIARFAELDFSFALAKGRGRYLCTAQLARLNDARGQTEDDNGTLSLFENELLSRQSGDDDAQLDELMQAFVSGRWDGDKDTLDQTVPESLWQRLTTDHQRCGNRRCPHFAHACPFFAARRDLENADVIVANHDLVLADLALGGGVVLPSPEDTFYVFDEGHHLPDKAIKHFASSLRVNGALKWLKLLERSLPELMSALGESDGIRRQLNQLTDPLTTIGRDLGALNSQLYDIAQFERRSDGHAPQFRWPQGQVPETLQQFAGHLLTGFAQITRSLESMVSVLREAADPEKNTALDRAEAEAWLPMLSLLWTRSLAAHELFSAYAHVEGPEDSPRARWLTLHINQTGDEDIELASSPVSSAGDLAYRLWSRCHGAVLTSATLTALGRFDRIRQRAGLPGDVACRVVESPFDYPRLGVLEIPDLAVEPGRGADQHDEAIFRYLTERLSDQSAALVLFSSRKQMQAVYERLPSKWREATLTQDGLSKGFLIARHRDRIDGGKGSVIFGLASFAEGIDLPGRYLNHVIITRLPFAVPDDPVEATLAEWIEGRGGNPFMQITVPDASIRLVQACGRLIRTEQDEGRVTLLDRRILTKRYGQALLDALPDFRREIQSL</sequence>
<evidence type="ECO:0000256" key="2">
    <source>
        <dbReference type="ARBA" id="ARBA00022723"/>
    </source>
</evidence>
<dbReference type="PANTHER" id="PTHR11472">
    <property type="entry name" value="DNA REPAIR DEAD HELICASE RAD3/XP-D SUBFAMILY MEMBER"/>
    <property type="match status" value="1"/>
</dbReference>
<dbReference type="AlphaFoldDB" id="A0A1E2V9E7"/>
<dbReference type="PANTHER" id="PTHR11472:SF59">
    <property type="entry name" value="ATP-DEPENDENT DNA HELICASE DING"/>
    <property type="match status" value="1"/>
</dbReference>
<keyword evidence="7 11" id="KW-0408">Iron</keyword>
<feature type="binding site" evidence="11">
    <location>
        <position position="216"/>
    </location>
    <ligand>
        <name>[4Fe-4S] cluster</name>
        <dbReference type="ChEBI" id="CHEBI:49883"/>
    </ligand>
</feature>
<evidence type="ECO:0000256" key="9">
    <source>
        <dbReference type="ARBA" id="ARBA00023125"/>
    </source>
</evidence>
<protein>
    <recommendedName>
        <fullName evidence="11">ATP-dependent DNA helicase DinG</fullName>
        <ecNumber evidence="11">5.6.2.3</ecNumber>
    </recommendedName>
    <alternativeName>
        <fullName evidence="11">DNA 5'-3' helicase DinG</fullName>
    </alternativeName>
</protein>
<evidence type="ECO:0000259" key="12">
    <source>
        <dbReference type="PROSITE" id="PS51193"/>
    </source>
</evidence>
<feature type="binding site" evidence="11">
    <location>
        <position position="133"/>
    </location>
    <ligand>
        <name>[4Fe-4S] cluster</name>
        <dbReference type="ChEBI" id="CHEBI:49883"/>
    </ligand>
</feature>
<dbReference type="GO" id="GO:0016887">
    <property type="term" value="F:ATP hydrolysis activity"/>
    <property type="evidence" value="ECO:0007669"/>
    <property type="project" value="RHEA"/>
</dbReference>
<keyword evidence="10 11" id="KW-0413">Isomerase</keyword>